<gene>
    <name evidence="2" type="ORF">MNB_SV-10-1222</name>
</gene>
<dbReference type="Gene3D" id="3.40.30.10">
    <property type="entry name" value="Glutaredoxin"/>
    <property type="match status" value="1"/>
</dbReference>
<feature type="domain" description="Thioredoxin" evidence="1">
    <location>
        <begin position="1"/>
        <end position="121"/>
    </location>
</feature>
<dbReference type="EMBL" id="FPHL01000020">
    <property type="protein sequence ID" value="SFV59734.1"/>
    <property type="molecule type" value="Genomic_DNA"/>
</dbReference>
<dbReference type="InterPro" id="IPR013766">
    <property type="entry name" value="Thioredoxin_domain"/>
</dbReference>
<proteinExistence type="predicted"/>
<dbReference type="PANTHER" id="PTHR32234">
    <property type="entry name" value="THIOL:DISULFIDE INTERCHANGE PROTEIN DSBD"/>
    <property type="match status" value="1"/>
</dbReference>
<evidence type="ECO:0000313" key="2">
    <source>
        <dbReference type="EMBL" id="SFV59734.1"/>
    </source>
</evidence>
<organism evidence="2">
    <name type="scientific">hydrothermal vent metagenome</name>
    <dbReference type="NCBI Taxonomy" id="652676"/>
    <lineage>
        <taxon>unclassified sequences</taxon>
        <taxon>metagenomes</taxon>
        <taxon>ecological metagenomes</taxon>
    </lineage>
</organism>
<dbReference type="AlphaFoldDB" id="A0A1W1C1W4"/>
<dbReference type="PANTHER" id="PTHR32234:SF0">
    <property type="entry name" value="THIOL:DISULFIDE INTERCHANGE PROTEIN DSBD"/>
    <property type="match status" value="1"/>
</dbReference>
<dbReference type="PROSITE" id="PS51352">
    <property type="entry name" value="THIOREDOXIN_2"/>
    <property type="match status" value="1"/>
</dbReference>
<dbReference type="Pfam" id="PF13899">
    <property type="entry name" value="Thioredoxin_7"/>
    <property type="match status" value="1"/>
</dbReference>
<evidence type="ECO:0000259" key="1">
    <source>
        <dbReference type="PROSITE" id="PS51352"/>
    </source>
</evidence>
<dbReference type="SUPFAM" id="SSF52833">
    <property type="entry name" value="Thioredoxin-like"/>
    <property type="match status" value="1"/>
</dbReference>
<reference evidence="2" key="1">
    <citation type="submission" date="2016-10" db="EMBL/GenBank/DDBJ databases">
        <authorList>
            <person name="de Groot N.N."/>
        </authorList>
    </citation>
    <scope>NUCLEOTIDE SEQUENCE</scope>
</reference>
<name>A0A1W1C1W4_9ZZZZ</name>
<protein>
    <recommendedName>
        <fullName evidence="1">Thioredoxin domain-containing protein</fullName>
    </recommendedName>
</protein>
<dbReference type="InterPro" id="IPR036249">
    <property type="entry name" value="Thioredoxin-like_sf"/>
</dbReference>
<dbReference type="GO" id="GO:0015035">
    <property type="term" value="F:protein-disulfide reductase activity"/>
    <property type="evidence" value="ECO:0007669"/>
    <property type="project" value="TreeGrafter"/>
</dbReference>
<sequence length="121" mass="13838">MIIACTIALLAGGIQFEHDFNSALQKAKKQNKEVMMMYSAPWCPECNYMKEVVFKNKNVITYIQKHFIVLSLDIQKDKLPKGFDFIGIPTFFFLDENAKEKDKIIGGSKADVFLQKLKAVK</sequence>
<dbReference type="GO" id="GO:0045454">
    <property type="term" value="P:cell redox homeostasis"/>
    <property type="evidence" value="ECO:0007669"/>
    <property type="project" value="TreeGrafter"/>
</dbReference>
<accession>A0A1W1C1W4</accession>